<evidence type="ECO:0000313" key="17">
    <source>
        <dbReference type="EMBL" id="CCI54827.1"/>
    </source>
</evidence>
<organism evidence="17 18">
    <name type="scientific">Nostocoides jenkinsii Ben 74</name>
    <dbReference type="NCBI Taxonomy" id="1193518"/>
    <lineage>
        <taxon>Bacteria</taxon>
        <taxon>Bacillati</taxon>
        <taxon>Actinomycetota</taxon>
        <taxon>Actinomycetes</taxon>
        <taxon>Micrococcales</taxon>
        <taxon>Intrasporangiaceae</taxon>
        <taxon>Nostocoides</taxon>
    </lineage>
</organism>
<keyword evidence="10 17" id="KW-0456">Lyase</keyword>
<dbReference type="OrthoDB" id="9800855at2"/>
<dbReference type="EMBL" id="CAJC01000198">
    <property type="protein sequence ID" value="CCI54827.1"/>
    <property type="molecule type" value="Genomic_DNA"/>
</dbReference>
<proteinExistence type="inferred from homology"/>
<dbReference type="PANTHER" id="PTHR42697">
    <property type="entry name" value="ENDONUCLEASE 8"/>
    <property type="match status" value="1"/>
</dbReference>
<dbReference type="EC" id="4.2.99.18" evidence="2"/>
<evidence type="ECO:0000256" key="12">
    <source>
        <dbReference type="ARBA" id="ARBA00023295"/>
    </source>
</evidence>
<comment type="caution">
    <text evidence="17">The sequence shown here is derived from an EMBL/GenBank/DDBJ whole genome shotgun (WGS) entry which is preliminary data.</text>
</comment>
<dbReference type="PROSITE" id="PS51068">
    <property type="entry name" value="FPG_CAT"/>
    <property type="match status" value="1"/>
</dbReference>
<keyword evidence="5 13" id="KW-0863">Zinc-finger</keyword>
<evidence type="ECO:0000256" key="1">
    <source>
        <dbReference type="ARBA" id="ARBA00009409"/>
    </source>
</evidence>
<dbReference type="Gene3D" id="3.20.190.10">
    <property type="entry name" value="MutM-like, N-terminal"/>
    <property type="match status" value="1"/>
</dbReference>
<dbReference type="SUPFAM" id="SSF57716">
    <property type="entry name" value="Glucocorticoid receptor-like (DNA-binding domain)"/>
    <property type="match status" value="1"/>
</dbReference>
<keyword evidence="12 17" id="KW-0326">Glycosidase</keyword>
<keyword evidence="9" id="KW-0234">DNA repair</keyword>
<feature type="region of interest" description="Disordered" evidence="14">
    <location>
        <begin position="269"/>
        <end position="290"/>
    </location>
</feature>
<dbReference type="AlphaFoldDB" id="A0A077MGV2"/>
<keyword evidence="3" id="KW-0479">Metal-binding</keyword>
<evidence type="ECO:0000256" key="14">
    <source>
        <dbReference type="SAM" id="MobiDB-lite"/>
    </source>
</evidence>
<reference evidence="17 18" key="1">
    <citation type="journal article" date="2013" name="ISME J.">
        <title>A metabolic model for members of the genus Tetrasphaera involved in enhanced biological phosphorus removal.</title>
        <authorList>
            <person name="Kristiansen R."/>
            <person name="Nguyen H.T.T."/>
            <person name="Saunders A.M."/>
            <person name="Nielsen J.L."/>
            <person name="Wimmer R."/>
            <person name="Le V.Q."/>
            <person name="McIlroy S.J."/>
            <person name="Petrovski S."/>
            <person name="Seviour R.J."/>
            <person name="Calteau A."/>
            <person name="Nielsen K.L."/>
            <person name="Nielsen P.H."/>
        </authorList>
    </citation>
    <scope>NUCLEOTIDE SEQUENCE [LARGE SCALE GENOMIC DNA]</scope>
    <source>
        <strain evidence="17 18">Ben 74</strain>
    </source>
</reference>
<dbReference type="GO" id="GO:0008270">
    <property type="term" value="F:zinc ion binding"/>
    <property type="evidence" value="ECO:0007669"/>
    <property type="project" value="UniProtKB-KW"/>
</dbReference>
<protein>
    <recommendedName>
        <fullName evidence="2">DNA-(apurinic or apyrimidinic site) lyase</fullName>
        <ecNumber evidence="2">4.2.99.18</ecNumber>
    </recommendedName>
</protein>
<evidence type="ECO:0000313" key="18">
    <source>
        <dbReference type="Proteomes" id="UP000035720"/>
    </source>
</evidence>
<keyword evidence="11" id="KW-0511">Multifunctional enzyme</keyword>
<comment type="similarity">
    <text evidence="1">Belongs to the FPG family.</text>
</comment>
<dbReference type="STRING" id="1193518.BN13_830017"/>
<dbReference type="Pfam" id="PF01149">
    <property type="entry name" value="Fapy_DNA_glyco"/>
    <property type="match status" value="1"/>
</dbReference>
<evidence type="ECO:0000256" key="10">
    <source>
        <dbReference type="ARBA" id="ARBA00023239"/>
    </source>
</evidence>
<keyword evidence="18" id="KW-1185">Reference proteome</keyword>
<dbReference type="InterPro" id="IPR010979">
    <property type="entry name" value="Ribosomal_uS13-like_H2TH"/>
</dbReference>
<dbReference type="Proteomes" id="UP000035720">
    <property type="component" value="Unassembled WGS sequence"/>
</dbReference>
<evidence type="ECO:0000259" key="15">
    <source>
        <dbReference type="PROSITE" id="PS51066"/>
    </source>
</evidence>
<dbReference type="GO" id="GO:0003684">
    <property type="term" value="F:damaged DNA binding"/>
    <property type="evidence" value="ECO:0007669"/>
    <property type="project" value="InterPro"/>
</dbReference>
<sequence length="290" mass="31407">MPEGDTVNRTATRLDQALAGQPLTRLDLRWGQLGGRTFLPAATLNVTSRGKHVLHRLDTGWTVHTHLRMEGSWRIMATPEVAAAALHRNDLRAIAATAHWTAFGLRLGLVEVWPSREEAARLGYLGPDILGDDWDLDEAVSRVRSPSADDPRGTLGAALLDQRNLAGLGTFWTSEALFHQGLPPWQPAADVSADSLAALLTRAQGQMRIAAETGVQSATGSTRPGELAAIHGRSGRPCRRCGTTLRIAQIGPELRVRWLPYCPTCQGGLAPTDDGRPIRPLGSAPRARRR</sequence>
<dbReference type="GO" id="GO:0140078">
    <property type="term" value="F:class I DNA-(apurinic or apyrimidinic site) endonuclease activity"/>
    <property type="evidence" value="ECO:0007669"/>
    <property type="project" value="UniProtKB-EC"/>
</dbReference>
<evidence type="ECO:0000256" key="13">
    <source>
        <dbReference type="PROSITE-ProRule" id="PRU00391"/>
    </source>
</evidence>
<dbReference type="RefSeq" id="WP_048547483.1">
    <property type="nucleotide sequence ID" value="NZ_HF571038.1"/>
</dbReference>
<dbReference type="SMART" id="SM00898">
    <property type="entry name" value="Fapy_DNA_glyco"/>
    <property type="match status" value="1"/>
</dbReference>
<evidence type="ECO:0000256" key="4">
    <source>
        <dbReference type="ARBA" id="ARBA00022763"/>
    </source>
</evidence>
<dbReference type="SUPFAM" id="SSF81624">
    <property type="entry name" value="N-terminal domain of MutM-like DNA repair proteins"/>
    <property type="match status" value="1"/>
</dbReference>
<dbReference type="GO" id="GO:0000703">
    <property type="term" value="F:oxidized pyrimidine nucleobase lesion DNA N-glycosylase activity"/>
    <property type="evidence" value="ECO:0007669"/>
    <property type="project" value="TreeGrafter"/>
</dbReference>
<evidence type="ECO:0000256" key="3">
    <source>
        <dbReference type="ARBA" id="ARBA00022723"/>
    </source>
</evidence>
<dbReference type="InterPro" id="IPR035937">
    <property type="entry name" value="FPG_N"/>
</dbReference>
<keyword evidence="8" id="KW-0238">DNA-binding</keyword>
<evidence type="ECO:0000256" key="5">
    <source>
        <dbReference type="ARBA" id="ARBA00022771"/>
    </source>
</evidence>
<evidence type="ECO:0000256" key="8">
    <source>
        <dbReference type="ARBA" id="ARBA00023125"/>
    </source>
</evidence>
<dbReference type="SMART" id="SM01232">
    <property type="entry name" value="H2TH"/>
    <property type="match status" value="1"/>
</dbReference>
<dbReference type="InterPro" id="IPR012319">
    <property type="entry name" value="FPG_cat"/>
</dbReference>
<evidence type="ECO:0000256" key="9">
    <source>
        <dbReference type="ARBA" id="ARBA00023204"/>
    </source>
</evidence>
<evidence type="ECO:0000256" key="2">
    <source>
        <dbReference type="ARBA" id="ARBA00012720"/>
    </source>
</evidence>
<dbReference type="SUPFAM" id="SSF46946">
    <property type="entry name" value="S13-like H2TH domain"/>
    <property type="match status" value="1"/>
</dbReference>
<dbReference type="GO" id="GO:0006284">
    <property type="term" value="P:base-excision repair"/>
    <property type="evidence" value="ECO:0007669"/>
    <property type="project" value="InterPro"/>
</dbReference>
<keyword evidence="4" id="KW-0227">DNA damage</keyword>
<accession>A0A077MGV2</accession>
<dbReference type="InterPro" id="IPR015886">
    <property type="entry name" value="H2TH_FPG"/>
</dbReference>
<name>A0A077MGV2_9MICO</name>
<keyword evidence="7" id="KW-0862">Zinc</keyword>
<feature type="domain" description="Formamidopyrimidine-DNA glycosylase catalytic" evidence="16">
    <location>
        <begin position="2"/>
        <end position="95"/>
    </location>
</feature>
<dbReference type="Pfam" id="PF06831">
    <property type="entry name" value="H2TH"/>
    <property type="match status" value="1"/>
</dbReference>
<dbReference type="PROSITE" id="PS51066">
    <property type="entry name" value="ZF_FPG_2"/>
    <property type="match status" value="1"/>
</dbReference>
<dbReference type="Gene3D" id="1.10.8.50">
    <property type="match status" value="1"/>
</dbReference>
<evidence type="ECO:0000256" key="6">
    <source>
        <dbReference type="ARBA" id="ARBA00022801"/>
    </source>
</evidence>
<keyword evidence="6 17" id="KW-0378">Hydrolase</keyword>
<gene>
    <name evidence="17" type="ORF">BN13_830017</name>
</gene>
<dbReference type="InterPro" id="IPR000214">
    <property type="entry name" value="Znf_DNA_glyclase/AP_lyase"/>
</dbReference>
<evidence type="ECO:0000256" key="7">
    <source>
        <dbReference type="ARBA" id="ARBA00022833"/>
    </source>
</evidence>
<evidence type="ECO:0000256" key="11">
    <source>
        <dbReference type="ARBA" id="ARBA00023268"/>
    </source>
</evidence>
<dbReference type="PANTHER" id="PTHR42697:SF1">
    <property type="entry name" value="ENDONUCLEASE 8"/>
    <property type="match status" value="1"/>
</dbReference>
<evidence type="ECO:0000259" key="16">
    <source>
        <dbReference type="PROSITE" id="PS51068"/>
    </source>
</evidence>
<feature type="domain" description="FPG-type" evidence="15">
    <location>
        <begin position="229"/>
        <end position="267"/>
    </location>
</feature>